<dbReference type="Proteomes" id="UP001054945">
    <property type="component" value="Unassembled WGS sequence"/>
</dbReference>
<dbReference type="EMBL" id="BPLR01007940">
    <property type="protein sequence ID" value="GIY20825.1"/>
    <property type="molecule type" value="Genomic_DNA"/>
</dbReference>
<evidence type="ECO:0000313" key="1">
    <source>
        <dbReference type="EMBL" id="GIY20825.1"/>
    </source>
</evidence>
<evidence type="ECO:0000313" key="2">
    <source>
        <dbReference type="Proteomes" id="UP001054945"/>
    </source>
</evidence>
<gene>
    <name evidence="1" type="ORF">CEXT_665051</name>
</gene>
<proteinExistence type="predicted"/>
<comment type="caution">
    <text evidence="1">The sequence shown here is derived from an EMBL/GenBank/DDBJ whole genome shotgun (WGS) entry which is preliminary data.</text>
</comment>
<keyword evidence="2" id="KW-1185">Reference proteome</keyword>
<dbReference type="AlphaFoldDB" id="A0AAV4RKN5"/>
<accession>A0AAV4RKN5</accession>
<organism evidence="1 2">
    <name type="scientific">Caerostris extrusa</name>
    <name type="common">Bark spider</name>
    <name type="synonym">Caerostris bankana</name>
    <dbReference type="NCBI Taxonomy" id="172846"/>
    <lineage>
        <taxon>Eukaryota</taxon>
        <taxon>Metazoa</taxon>
        <taxon>Ecdysozoa</taxon>
        <taxon>Arthropoda</taxon>
        <taxon>Chelicerata</taxon>
        <taxon>Arachnida</taxon>
        <taxon>Araneae</taxon>
        <taxon>Araneomorphae</taxon>
        <taxon>Entelegynae</taxon>
        <taxon>Araneoidea</taxon>
        <taxon>Araneidae</taxon>
        <taxon>Caerostris</taxon>
    </lineage>
</organism>
<reference evidence="1 2" key="1">
    <citation type="submission" date="2021-06" db="EMBL/GenBank/DDBJ databases">
        <title>Caerostris extrusa draft genome.</title>
        <authorList>
            <person name="Kono N."/>
            <person name="Arakawa K."/>
        </authorList>
    </citation>
    <scope>NUCLEOTIDE SEQUENCE [LARGE SCALE GENOMIC DNA]</scope>
</reference>
<protein>
    <submittedName>
        <fullName evidence="1">Uncharacterized protein</fullName>
    </submittedName>
</protein>
<name>A0AAV4RKN5_CAEEX</name>
<sequence>MKDSQLSELGRICAKSLLVNLEAKGGFWRVKQGEGVEKGRKGVFESNHAMDVNEAGCWLEPIVAPLNSRYLTTFPSQKL</sequence>